<feature type="transmembrane region" description="Helical" evidence="15">
    <location>
        <begin position="221"/>
        <end position="243"/>
    </location>
</feature>
<reference evidence="18" key="1">
    <citation type="journal article" date="2006" name="PLoS Biol.">
        <title>Macronuclear genome sequence of the ciliate Tetrahymena thermophila, a model eukaryote.</title>
        <authorList>
            <person name="Eisen J.A."/>
            <person name="Coyne R.S."/>
            <person name="Wu M."/>
            <person name="Wu D."/>
            <person name="Thiagarajan M."/>
            <person name="Wortman J.R."/>
            <person name="Badger J.H."/>
            <person name="Ren Q."/>
            <person name="Amedeo P."/>
            <person name="Jones K.M."/>
            <person name="Tallon L.J."/>
            <person name="Delcher A.L."/>
            <person name="Salzberg S.L."/>
            <person name="Silva J.C."/>
            <person name="Haas B.J."/>
            <person name="Majoros W.H."/>
            <person name="Farzad M."/>
            <person name="Carlton J.M."/>
            <person name="Smith R.K. Jr."/>
            <person name="Garg J."/>
            <person name="Pearlman R.E."/>
            <person name="Karrer K.M."/>
            <person name="Sun L."/>
            <person name="Manning G."/>
            <person name="Elde N.C."/>
            <person name="Turkewitz A.P."/>
            <person name="Asai D.J."/>
            <person name="Wilkes D.E."/>
            <person name="Wang Y."/>
            <person name="Cai H."/>
            <person name="Collins K."/>
            <person name="Stewart B.A."/>
            <person name="Lee S.R."/>
            <person name="Wilamowska K."/>
            <person name="Weinberg Z."/>
            <person name="Ruzzo W.L."/>
            <person name="Wloga D."/>
            <person name="Gaertig J."/>
            <person name="Frankel J."/>
            <person name="Tsao C.-C."/>
            <person name="Gorovsky M.A."/>
            <person name="Keeling P.J."/>
            <person name="Waller R.F."/>
            <person name="Patron N.J."/>
            <person name="Cherry J.M."/>
            <person name="Stover N.A."/>
            <person name="Krieger C.J."/>
            <person name="del Toro C."/>
            <person name="Ryder H.F."/>
            <person name="Williamson S.C."/>
            <person name="Barbeau R.A."/>
            <person name="Hamilton E.P."/>
            <person name="Orias E."/>
        </authorList>
    </citation>
    <scope>NUCLEOTIDE SEQUENCE [LARGE SCALE GENOMIC DNA]</scope>
    <source>
        <strain evidence="18">SB210</strain>
    </source>
</reference>
<evidence type="ECO:0000313" key="17">
    <source>
        <dbReference type="EMBL" id="EAS01927.2"/>
    </source>
</evidence>
<evidence type="ECO:0000256" key="13">
    <source>
        <dbReference type="ARBA" id="ARBA00044780"/>
    </source>
</evidence>
<protein>
    <recommendedName>
        <fullName evidence="13">Hexose transporter 1</fullName>
    </recommendedName>
</protein>
<evidence type="ECO:0000256" key="8">
    <source>
        <dbReference type="ARBA" id="ARBA00044648"/>
    </source>
</evidence>
<evidence type="ECO:0000256" key="14">
    <source>
        <dbReference type="SAM" id="MobiDB-lite"/>
    </source>
</evidence>
<evidence type="ECO:0000256" key="2">
    <source>
        <dbReference type="ARBA" id="ARBA00010992"/>
    </source>
</evidence>
<keyword evidence="4 15" id="KW-0812">Transmembrane</keyword>
<dbReference type="Gene3D" id="1.20.1250.20">
    <property type="entry name" value="MFS general substrate transporter like domains"/>
    <property type="match status" value="1"/>
</dbReference>
<dbReference type="Proteomes" id="UP000009168">
    <property type="component" value="Unassembled WGS sequence"/>
</dbReference>
<accession>Q23ZD0</accession>
<dbReference type="InterPro" id="IPR005828">
    <property type="entry name" value="MFS_sugar_transport-like"/>
</dbReference>
<feature type="transmembrane region" description="Helical" evidence="15">
    <location>
        <begin position="197"/>
        <end position="215"/>
    </location>
</feature>
<dbReference type="InParanoid" id="Q23ZD0"/>
<comment type="catalytic activity">
    <reaction evidence="12">
        <text>D-fructose(out) = D-fructose(in)</text>
        <dbReference type="Rhea" id="RHEA:60372"/>
        <dbReference type="ChEBI" id="CHEBI:37721"/>
    </reaction>
    <physiologicalReaction direction="left-to-right" evidence="12">
        <dbReference type="Rhea" id="RHEA:60373"/>
    </physiologicalReaction>
</comment>
<evidence type="ECO:0000256" key="4">
    <source>
        <dbReference type="ARBA" id="ARBA00022692"/>
    </source>
</evidence>
<keyword evidence="18" id="KW-1185">Reference proteome</keyword>
<feature type="transmembrane region" description="Helical" evidence="15">
    <location>
        <begin position="122"/>
        <end position="145"/>
    </location>
</feature>
<dbReference type="HOGENOM" id="CLU_525323_0_0_1"/>
<comment type="subcellular location">
    <subcellularLocation>
        <location evidence="1">Membrane</location>
        <topology evidence="1">Multi-pass membrane protein</topology>
    </subcellularLocation>
</comment>
<evidence type="ECO:0000256" key="7">
    <source>
        <dbReference type="ARBA" id="ARBA00044637"/>
    </source>
</evidence>
<dbReference type="EMBL" id="GG662552">
    <property type="protein sequence ID" value="EAS01927.2"/>
    <property type="molecule type" value="Genomic_DNA"/>
</dbReference>
<evidence type="ECO:0000256" key="1">
    <source>
        <dbReference type="ARBA" id="ARBA00004141"/>
    </source>
</evidence>
<feature type="transmembrane region" description="Helical" evidence="15">
    <location>
        <begin position="527"/>
        <end position="546"/>
    </location>
</feature>
<dbReference type="RefSeq" id="XP_001022172.2">
    <property type="nucleotide sequence ID" value="XM_001022172.2"/>
</dbReference>
<dbReference type="STRING" id="312017.Q23ZD0"/>
<feature type="transmembrane region" description="Helical" evidence="15">
    <location>
        <begin position="288"/>
        <end position="311"/>
    </location>
</feature>
<feature type="transmembrane region" description="Helical" evidence="15">
    <location>
        <begin position="410"/>
        <end position="432"/>
    </location>
</feature>
<evidence type="ECO:0000256" key="3">
    <source>
        <dbReference type="ARBA" id="ARBA00011738"/>
    </source>
</evidence>
<comment type="catalytic activity">
    <reaction evidence="10">
        <text>D-mannose(out) = D-mannose(in)</text>
        <dbReference type="Rhea" id="RHEA:78391"/>
        <dbReference type="ChEBI" id="CHEBI:4208"/>
    </reaction>
    <physiologicalReaction direction="left-to-right" evidence="10">
        <dbReference type="Rhea" id="RHEA:78392"/>
    </physiologicalReaction>
</comment>
<evidence type="ECO:0000256" key="10">
    <source>
        <dbReference type="ARBA" id="ARBA00044662"/>
    </source>
</evidence>
<feature type="transmembrane region" description="Helical" evidence="15">
    <location>
        <begin position="444"/>
        <end position="463"/>
    </location>
</feature>
<feature type="region of interest" description="Disordered" evidence="14">
    <location>
        <begin position="1"/>
        <end position="22"/>
    </location>
</feature>
<feature type="transmembrane region" description="Helical" evidence="15">
    <location>
        <begin position="165"/>
        <end position="185"/>
    </location>
</feature>
<dbReference type="PROSITE" id="PS00216">
    <property type="entry name" value="SUGAR_TRANSPORT_1"/>
    <property type="match status" value="1"/>
</dbReference>
<dbReference type="InterPro" id="IPR050360">
    <property type="entry name" value="MFS_Sugar_Transporters"/>
</dbReference>
<dbReference type="GeneID" id="7831217"/>
<gene>
    <name evidence="17" type="ORF">TTHERM_00787330</name>
</gene>
<dbReference type="InterPro" id="IPR003663">
    <property type="entry name" value="Sugar/inositol_transpt"/>
</dbReference>
<dbReference type="InterPro" id="IPR005829">
    <property type="entry name" value="Sugar_transporter_CS"/>
</dbReference>
<comment type="catalytic activity">
    <reaction evidence="8">
        <text>D-glucose(out) = D-glucose(in)</text>
        <dbReference type="Rhea" id="RHEA:60376"/>
        <dbReference type="ChEBI" id="CHEBI:4167"/>
    </reaction>
    <physiologicalReaction direction="left-to-right" evidence="8">
        <dbReference type="Rhea" id="RHEA:60377"/>
    </physiologicalReaction>
</comment>
<dbReference type="KEGG" id="tet:TTHERM_00787330"/>
<feature type="compositionally biased region" description="Low complexity" evidence="14">
    <location>
        <begin position="40"/>
        <end position="56"/>
    </location>
</feature>
<comment type="catalytic activity">
    <reaction evidence="11">
        <text>D-glucosamine(out) = D-glucosamine(in)</text>
        <dbReference type="Rhea" id="RHEA:78423"/>
        <dbReference type="ChEBI" id="CHEBI:58723"/>
    </reaction>
    <physiologicalReaction direction="left-to-right" evidence="11">
        <dbReference type="Rhea" id="RHEA:78424"/>
    </physiologicalReaction>
</comment>
<comment type="subunit">
    <text evidence="3">Homodimer.</text>
</comment>
<feature type="domain" description="Major facilitator superfamily (MFS) profile" evidence="16">
    <location>
        <begin position="127"/>
        <end position="552"/>
    </location>
</feature>
<comment type="catalytic activity">
    <reaction evidence="9">
        <text>D-xylose(out) = D-xylose(in)</text>
        <dbReference type="Rhea" id="RHEA:78427"/>
        <dbReference type="ChEBI" id="CHEBI:53455"/>
    </reaction>
    <physiologicalReaction direction="left-to-right" evidence="9">
        <dbReference type="Rhea" id="RHEA:78428"/>
    </physiologicalReaction>
</comment>
<evidence type="ECO:0000313" key="18">
    <source>
        <dbReference type="Proteomes" id="UP000009168"/>
    </source>
</evidence>
<feature type="compositionally biased region" description="Polar residues" evidence="14">
    <location>
        <begin position="1"/>
        <end position="15"/>
    </location>
</feature>
<keyword evidence="5 15" id="KW-1133">Transmembrane helix</keyword>
<dbReference type="GO" id="GO:0016020">
    <property type="term" value="C:membrane"/>
    <property type="evidence" value="ECO:0007669"/>
    <property type="project" value="UniProtKB-SubCell"/>
</dbReference>
<dbReference type="OrthoDB" id="6133115at2759"/>
<evidence type="ECO:0000256" key="6">
    <source>
        <dbReference type="ARBA" id="ARBA00023136"/>
    </source>
</evidence>
<evidence type="ECO:0000256" key="15">
    <source>
        <dbReference type="SAM" id="Phobius"/>
    </source>
</evidence>
<dbReference type="InterPro" id="IPR020846">
    <property type="entry name" value="MFS_dom"/>
</dbReference>
<dbReference type="PROSITE" id="PS50850">
    <property type="entry name" value="MFS"/>
    <property type="match status" value="1"/>
</dbReference>
<organism evidence="17 18">
    <name type="scientific">Tetrahymena thermophila (strain SB210)</name>
    <dbReference type="NCBI Taxonomy" id="312017"/>
    <lineage>
        <taxon>Eukaryota</taxon>
        <taxon>Sar</taxon>
        <taxon>Alveolata</taxon>
        <taxon>Ciliophora</taxon>
        <taxon>Intramacronucleata</taxon>
        <taxon>Oligohymenophorea</taxon>
        <taxon>Hymenostomatida</taxon>
        <taxon>Tetrahymenina</taxon>
        <taxon>Tetrahymenidae</taxon>
        <taxon>Tetrahymena</taxon>
    </lineage>
</organism>
<dbReference type="PANTHER" id="PTHR48022">
    <property type="entry name" value="PLASTIDIC GLUCOSE TRANSPORTER 4"/>
    <property type="match status" value="1"/>
</dbReference>
<keyword evidence="6 15" id="KW-0472">Membrane</keyword>
<evidence type="ECO:0000256" key="12">
    <source>
        <dbReference type="ARBA" id="ARBA00044710"/>
    </source>
</evidence>
<dbReference type="PROSITE" id="PS00217">
    <property type="entry name" value="SUGAR_TRANSPORT_2"/>
    <property type="match status" value="1"/>
</dbReference>
<evidence type="ECO:0000256" key="11">
    <source>
        <dbReference type="ARBA" id="ARBA00044668"/>
    </source>
</evidence>
<feature type="transmembrane region" description="Helical" evidence="15">
    <location>
        <begin position="469"/>
        <end position="489"/>
    </location>
</feature>
<dbReference type="InterPro" id="IPR036259">
    <property type="entry name" value="MFS_trans_sf"/>
</dbReference>
<sequence>MQDSNLPRINSQQKSTHQEVKTENIHRDQVYQIELGDPKNQQNVQVNQSQDSYQNNKKIKNQSELASVQITTNQNINELKGFYKDENHDHHNEIATTNGETINKLEESNKAPYTTQILKNKLMFWFMVNHAAFTDFLLAYNMGLFNTLSDHMNYIYGWTDDEKTLQYSLINSLPQAVAAIVSLFAGGWAARFGRRKMLIILFIVALVGNAITLIANTGALLIGRIIVGLSFGGWSSIGPLYSIEIACKQYKGISGIIYSQYFGFGILTAFLVGYGLPSDAKESATNSYWRLMYGLPIIFCLISIAIFLIFFRDETAPYLYLHDKNEPKTKAVLNRVYTEAVAQEEFSDLNNFSKQASSQNVGWKQLFGPKYKSRILLVVMLTIGFSYVGCNAINIYSYNIISESQGASTAQLFTAIMPIGDIIGPLFAMLLIEKIGRKNLYLHGLLGCMITLVAFSITGWSSYKPLQKYLILLYKFIFATSVAPVHWIYPSEILPPVGVGFFGFAYWVASLSTVQFLPYLLNSSGAEVTIIVFPIVSFFVFIYMMIYMKETTGKNKEQIEKMFNQSSIQQFQLVNQNLHSQNTLGDNK</sequence>
<dbReference type="eggNOG" id="KOG0569">
    <property type="taxonomic scope" value="Eukaryota"/>
</dbReference>
<comment type="catalytic activity">
    <reaction evidence="7">
        <text>D-galactose(in) = D-galactose(out)</text>
        <dbReference type="Rhea" id="RHEA:34915"/>
        <dbReference type="ChEBI" id="CHEBI:4139"/>
    </reaction>
    <physiologicalReaction direction="right-to-left" evidence="7">
        <dbReference type="Rhea" id="RHEA:34917"/>
    </physiologicalReaction>
</comment>
<feature type="transmembrane region" description="Helical" evidence="15">
    <location>
        <begin position="375"/>
        <end position="398"/>
    </location>
</feature>
<feature type="transmembrane region" description="Helical" evidence="15">
    <location>
        <begin position="501"/>
        <end position="521"/>
    </location>
</feature>
<dbReference type="SUPFAM" id="SSF103473">
    <property type="entry name" value="MFS general substrate transporter"/>
    <property type="match status" value="1"/>
</dbReference>
<dbReference type="AlphaFoldDB" id="Q23ZD0"/>
<dbReference type="GO" id="GO:0005351">
    <property type="term" value="F:carbohydrate:proton symporter activity"/>
    <property type="evidence" value="ECO:0007669"/>
    <property type="project" value="TreeGrafter"/>
</dbReference>
<evidence type="ECO:0000256" key="5">
    <source>
        <dbReference type="ARBA" id="ARBA00022989"/>
    </source>
</evidence>
<feature type="transmembrane region" description="Helical" evidence="15">
    <location>
        <begin position="255"/>
        <end position="276"/>
    </location>
</feature>
<feature type="region of interest" description="Disordered" evidence="14">
    <location>
        <begin position="36"/>
        <end position="56"/>
    </location>
</feature>
<comment type="similarity">
    <text evidence="2">Belongs to the major facilitator superfamily. Sugar transporter (TC 2.A.1.1) family.</text>
</comment>
<name>Q23ZD0_TETTS</name>
<proteinExistence type="inferred from homology"/>
<dbReference type="PRINTS" id="PR00171">
    <property type="entry name" value="SUGRTRNSPORT"/>
</dbReference>
<evidence type="ECO:0000256" key="9">
    <source>
        <dbReference type="ARBA" id="ARBA00044656"/>
    </source>
</evidence>
<evidence type="ECO:0000259" key="16">
    <source>
        <dbReference type="PROSITE" id="PS50850"/>
    </source>
</evidence>
<dbReference type="Pfam" id="PF00083">
    <property type="entry name" value="Sugar_tr"/>
    <property type="match status" value="1"/>
</dbReference>
<dbReference type="PANTHER" id="PTHR48022:SF2">
    <property type="entry name" value="PLASTIDIC GLUCOSE TRANSPORTER 4"/>
    <property type="match status" value="1"/>
</dbReference>